<feature type="transmembrane region" description="Helical" evidence="8">
    <location>
        <begin position="225"/>
        <end position="245"/>
    </location>
</feature>
<feature type="transmembrane region" description="Helical" evidence="8">
    <location>
        <begin position="48"/>
        <end position="66"/>
    </location>
</feature>
<sequence>MEGQFMSWIFVMILAATLAGFVQGVTGFGSGIVLMVFLPQLLPIDQSAGVSTLTMSIAIIMVAWKYHKALKWQKLVGPFLIYIVMAIFSLHLSKYLAAGYLKILLGLLLIILAVYYTVMNLKSISVKSIPFYVMAVFALISGFFNGMFGIGGPLMALYFLTISNSKENYLASIQTFFLIDTIVMTSLRFSTGILTVDNLKFVLVGFIGAILGTILANRLVSHLNIRIMEFFIYVFIGISGCYYLITAL</sequence>
<feature type="transmembrane region" description="Helical" evidence="8">
    <location>
        <begin position="99"/>
        <end position="119"/>
    </location>
</feature>
<organism evidence="9 10">
    <name type="scientific">Companilactobacillus paralimentarius DSM 13238 = JCM 10415</name>
    <dbReference type="NCBI Taxonomy" id="1122151"/>
    <lineage>
        <taxon>Bacteria</taxon>
        <taxon>Bacillati</taxon>
        <taxon>Bacillota</taxon>
        <taxon>Bacilli</taxon>
        <taxon>Lactobacillales</taxon>
        <taxon>Lactobacillaceae</taxon>
        <taxon>Companilactobacillus</taxon>
    </lineage>
</organism>
<dbReference type="EMBL" id="AZES01000064">
    <property type="protein sequence ID" value="KRL31110.1"/>
    <property type="molecule type" value="Genomic_DNA"/>
</dbReference>
<dbReference type="InterPro" id="IPR002781">
    <property type="entry name" value="TM_pro_TauE-like"/>
</dbReference>
<protein>
    <recommendedName>
        <fullName evidence="8">Probable membrane transporter protein</fullName>
    </recommendedName>
</protein>
<dbReference type="PATRIC" id="fig|1122151.5.peg.2403"/>
<dbReference type="InterPro" id="IPR052017">
    <property type="entry name" value="TSUP"/>
</dbReference>
<dbReference type="AlphaFoldDB" id="A0A0R1PFK1"/>
<dbReference type="Proteomes" id="UP000051908">
    <property type="component" value="Unassembled WGS sequence"/>
</dbReference>
<keyword evidence="6 8" id="KW-1133">Transmembrane helix</keyword>
<proteinExistence type="inferred from homology"/>
<evidence type="ECO:0000256" key="4">
    <source>
        <dbReference type="ARBA" id="ARBA00022475"/>
    </source>
</evidence>
<evidence type="ECO:0000313" key="10">
    <source>
        <dbReference type="Proteomes" id="UP000051908"/>
    </source>
</evidence>
<gene>
    <name evidence="9" type="ORF">FD33_GL002325</name>
</gene>
<dbReference type="PANTHER" id="PTHR30269">
    <property type="entry name" value="TRANSMEMBRANE PROTEIN YFCA"/>
    <property type="match status" value="1"/>
</dbReference>
<keyword evidence="10" id="KW-1185">Reference proteome</keyword>
<evidence type="ECO:0000256" key="1">
    <source>
        <dbReference type="ARBA" id="ARBA00004651"/>
    </source>
</evidence>
<dbReference type="GO" id="GO:0005886">
    <property type="term" value="C:plasma membrane"/>
    <property type="evidence" value="ECO:0007669"/>
    <property type="project" value="UniProtKB-SubCell"/>
</dbReference>
<evidence type="ECO:0000256" key="3">
    <source>
        <dbReference type="ARBA" id="ARBA00022448"/>
    </source>
</evidence>
<name>A0A0R1PFK1_9LACO</name>
<keyword evidence="5 8" id="KW-0812">Transmembrane</keyword>
<dbReference type="PANTHER" id="PTHR30269:SF37">
    <property type="entry name" value="MEMBRANE TRANSPORTER PROTEIN"/>
    <property type="match status" value="1"/>
</dbReference>
<comment type="subcellular location">
    <subcellularLocation>
        <location evidence="1 8">Cell membrane</location>
        <topology evidence="1 8">Multi-pass membrane protein</topology>
    </subcellularLocation>
</comment>
<reference evidence="9 10" key="1">
    <citation type="journal article" date="2015" name="Genome Announc.">
        <title>Expanding the biotechnology potential of lactobacilli through comparative genomics of 213 strains and associated genera.</title>
        <authorList>
            <person name="Sun Z."/>
            <person name="Harris H.M."/>
            <person name="McCann A."/>
            <person name="Guo C."/>
            <person name="Argimon S."/>
            <person name="Zhang W."/>
            <person name="Yang X."/>
            <person name="Jeffery I.B."/>
            <person name="Cooney J.C."/>
            <person name="Kagawa T.F."/>
            <person name="Liu W."/>
            <person name="Song Y."/>
            <person name="Salvetti E."/>
            <person name="Wrobel A."/>
            <person name="Rasinkangas P."/>
            <person name="Parkhill J."/>
            <person name="Rea M.C."/>
            <person name="O'Sullivan O."/>
            <person name="Ritari J."/>
            <person name="Douillard F.P."/>
            <person name="Paul Ross R."/>
            <person name="Yang R."/>
            <person name="Briner A.E."/>
            <person name="Felis G.E."/>
            <person name="de Vos W.M."/>
            <person name="Barrangou R."/>
            <person name="Klaenhammer T.R."/>
            <person name="Caufield P.W."/>
            <person name="Cui Y."/>
            <person name="Zhang H."/>
            <person name="O'Toole P.W."/>
        </authorList>
    </citation>
    <scope>NUCLEOTIDE SEQUENCE [LARGE SCALE GENOMIC DNA]</scope>
    <source>
        <strain evidence="9 10">DSM 13238</strain>
    </source>
</reference>
<feature type="transmembrane region" description="Helical" evidence="8">
    <location>
        <begin position="201"/>
        <end position="219"/>
    </location>
</feature>
<evidence type="ECO:0000256" key="8">
    <source>
        <dbReference type="RuleBase" id="RU363041"/>
    </source>
</evidence>
<dbReference type="Pfam" id="PF01925">
    <property type="entry name" value="TauE"/>
    <property type="match status" value="1"/>
</dbReference>
<evidence type="ECO:0000256" key="7">
    <source>
        <dbReference type="ARBA" id="ARBA00023136"/>
    </source>
</evidence>
<feature type="transmembrane region" description="Helical" evidence="8">
    <location>
        <begin position="131"/>
        <end position="157"/>
    </location>
</feature>
<comment type="caution">
    <text evidence="9">The sequence shown here is derived from an EMBL/GenBank/DDBJ whole genome shotgun (WGS) entry which is preliminary data.</text>
</comment>
<keyword evidence="7 8" id="KW-0472">Membrane</keyword>
<evidence type="ECO:0000256" key="5">
    <source>
        <dbReference type="ARBA" id="ARBA00022692"/>
    </source>
</evidence>
<keyword evidence="3" id="KW-0813">Transport</keyword>
<feature type="transmembrane region" description="Helical" evidence="8">
    <location>
        <begin position="169"/>
        <end position="189"/>
    </location>
</feature>
<comment type="similarity">
    <text evidence="2 8">Belongs to the 4-toluene sulfonate uptake permease (TSUP) (TC 2.A.102) family.</text>
</comment>
<accession>A0A0R1PFK1</accession>
<feature type="transmembrane region" description="Helical" evidence="8">
    <location>
        <begin position="75"/>
        <end position="93"/>
    </location>
</feature>
<evidence type="ECO:0000256" key="6">
    <source>
        <dbReference type="ARBA" id="ARBA00022989"/>
    </source>
</evidence>
<keyword evidence="4 8" id="KW-1003">Cell membrane</keyword>
<evidence type="ECO:0000256" key="2">
    <source>
        <dbReference type="ARBA" id="ARBA00009142"/>
    </source>
</evidence>
<evidence type="ECO:0000313" key="9">
    <source>
        <dbReference type="EMBL" id="KRL31110.1"/>
    </source>
</evidence>